<dbReference type="OrthoDB" id="10251508at2759"/>
<comment type="caution">
    <text evidence="1">The sequence shown here is derived from an EMBL/GenBank/DDBJ whole genome shotgun (WGS) entry which is preliminary data.</text>
</comment>
<dbReference type="PANTHER" id="PTHR31801">
    <property type="entry name" value="ALTERED INHERITANCE OF MITOCHONDRIA PROTEIN 24, MITOCHONDRIAL"/>
    <property type="match status" value="1"/>
</dbReference>
<accession>A0A835LCI4</accession>
<dbReference type="PANTHER" id="PTHR31801:SF1">
    <property type="entry name" value="SPHINGOMYELIN PHOSPHODIESTERASE"/>
    <property type="match status" value="1"/>
</dbReference>
<dbReference type="EMBL" id="JADFTS010000009">
    <property type="protein sequence ID" value="KAF9589465.1"/>
    <property type="molecule type" value="Genomic_DNA"/>
</dbReference>
<sequence length="132" mass="14813">MVWLELAGGEKLGCGLYVHLLYPYLHAFVPNYGFEAHQPYRSSLLHYSSECDGSVMLQMEFVVYTLVHFCLVSISHGFEPAERTGSPRSRSGGSNDFVKSKSGVSQIANGCSVTPWNSLIQRPLYKFILRTF</sequence>
<evidence type="ECO:0000313" key="2">
    <source>
        <dbReference type="Proteomes" id="UP000631114"/>
    </source>
</evidence>
<protein>
    <submittedName>
        <fullName evidence="1">Uncharacterized protein</fullName>
    </submittedName>
</protein>
<proteinExistence type="predicted"/>
<evidence type="ECO:0000313" key="1">
    <source>
        <dbReference type="EMBL" id="KAF9589465.1"/>
    </source>
</evidence>
<dbReference type="AlphaFoldDB" id="A0A835LCI4"/>
<organism evidence="1 2">
    <name type="scientific">Coptis chinensis</name>
    <dbReference type="NCBI Taxonomy" id="261450"/>
    <lineage>
        <taxon>Eukaryota</taxon>
        <taxon>Viridiplantae</taxon>
        <taxon>Streptophyta</taxon>
        <taxon>Embryophyta</taxon>
        <taxon>Tracheophyta</taxon>
        <taxon>Spermatophyta</taxon>
        <taxon>Magnoliopsida</taxon>
        <taxon>Ranunculales</taxon>
        <taxon>Ranunculaceae</taxon>
        <taxon>Coptidoideae</taxon>
        <taxon>Coptis</taxon>
    </lineage>
</organism>
<name>A0A835LCI4_9MAGN</name>
<keyword evidence="2" id="KW-1185">Reference proteome</keyword>
<reference evidence="1 2" key="1">
    <citation type="submission" date="2020-10" db="EMBL/GenBank/DDBJ databases">
        <title>The Coptis chinensis genome and diversification of protoberbering-type alkaloids.</title>
        <authorList>
            <person name="Wang B."/>
            <person name="Shu S."/>
            <person name="Song C."/>
            <person name="Liu Y."/>
        </authorList>
    </citation>
    <scope>NUCLEOTIDE SEQUENCE [LARGE SCALE GENOMIC DNA]</scope>
    <source>
        <strain evidence="1">HL-2020</strain>
        <tissue evidence="1">Leaf</tissue>
    </source>
</reference>
<gene>
    <name evidence="1" type="ORF">IFM89_024028</name>
</gene>
<dbReference type="Proteomes" id="UP000631114">
    <property type="component" value="Unassembled WGS sequence"/>
</dbReference>